<protein>
    <submittedName>
        <fullName evidence="1">Uncharacterized protein</fullName>
    </submittedName>
</protein>
<organism evidence="1 2">
    <name type="scientific">Prorocentrum cordatum</name>
    <dbReference type="NCBI Taxonomy" id="2364126"/>
    <lineage>
        <taxon>Eukaryota</taxon>
        <taxon>Sar</taxon>
        <taxon>Alveolata</taxon>
        <taxon>Dinophyceae</taxon>
        <taxon>Prorocentrales</taxon>
        <taxon>Prorocentraceae</taxon>
        <taxon>Prorocentrum</taxon>
    </lineage>
</organism>
<reference evidence="1" key="1">
    <citation type="submission" date="2023-10" db="EMBL/GenBank/DDBJ databases">
        <authorList>
            <person name="Chen Y."/>
            <person name="Shah S."/>
            <person name="Dougan E. K."/>
            <person name="Thang M."/>
            <person name="Chan C."/>
        </authorList>
    </citation>
    <scope>NUCLEOTIDE SEQUENCE [LARGE SCALE GENOMIC DNA]</scope>
</reference>
<dbReference type="EMBL" id="CAUYUJ010013459">
    <property type="protein sequence ID" value="CAK0836258.1"/>
    <property type="molecule type" value="Genomic_DNA"/>
</dbReference>
<feature type="non-terminal residue" evidence="1">
    <location>
        <position position="784"/>
    </location>
</feature>
<accession>A0ABN9SUZ4</accession>
<keyword evidence="2" id="KW-1185">Reference proteome</keyword>
<evidence type="ECO:0000313" key="1">
    <source>
        <dbReference type="EMBL" id="CAK0836258.1"/>
    </source>
</evidence>
<comment type="caution">
    <text evidence="1">The sequence shown here is derived from an EMBL/GenBank/DDBJ whole genome shotgun (WGS) entry which is preliminary data.</text>
</comment>
<name>A0ABN9SUZ4_9DINO</name>
<proteinExistence type="predicted"/>
<sequence>MATIDKGELALRQVEEKYSWENHWENRNREKDFQSFLSKLQRAGKAAGGLAGNDSATDLSARIFTEADKWECRQELLDKVGGKPREFASFVASPIEAKLFDMLKSAPDDLMSTILSMNLHALVEKVGTHEDYISSILNVLQFDEAALGENHLNVPMLGLSCEASRAREMAGKLQVSIVLALGNVVFKLSDESSIGAIAKAISERCPKLIEDIADVDAWGDQLVCGLTPQAAVDLGAVAIVGQVVDARRNVDLQGESVPIQHSTRLAAMALLKNASKLSPRMKVNFKSLGGSHATHGKQAWDTMTNLSEMHAKQCENMFQNRFAGRVKEMIKRGDGGRLEEAYEVLVEICSDGVSEAKQFGDVFCQGGLTIDSQEGRDMFGLGAKFIEVSLKVFNEVVDLTDSFKDLVEGIYSGSGYSPELPDRQQPPEDEVPDLWDMANVFYHIFKILEHFSPPAEEACVLFHLTNHLAVTIKLAEARDKEILPDPTEMINKWTEAPAQGMKTLTNLLTIKKDILPPGAVDVLKVAVIFDRVLSADERQKAGRSVSLIDVNDLLSSMSWALTQFVSACEKHAVFDRVYQQGLKEWDALVAQQKTAMAFISSLQGDWIANYSNDLNVAIEKWDFTDVALLNGGADPKVKQLGQQIANAVAQFPTNEKIIGTVVKSVDWHNPDKRQEIEELQAMIRHRKGILEKSAVLAASIALVRLVTTTDGKPTLADYDQTTKWVKVNLNVQLENLPPNLNRHLGEFKSLLAGAPVNKPPADVASIASVSTAPSGSSKKKWATS</sequence>
<dbReference type="Proteomes" id="UP001189429">
    <property type="component" value="Unassembled WGS sequence"/>
</dbReference>
<evidence type="ECO:0000313" key="2">
    <source>
        <dbReference type="Proteomes" id="UP001189429"/>
    </source>
</evidence>
<gene>
    <name evidence="1" type="ORF">PCOR1329_LOCUS32817</name>
</gene>